<organism evidence="5 6">
    <name type="scientific">Mixta gaviniae</name>
    <dbReference type="NCBI Taxonomy" id="665914"/>
    <lineage>
        <taxon>Bacteria</taxon>
        <taxon>Pseudomonadati</taxon>
        <taxon>Pseudomonadota</taxon>
        <taxon>Gammaproteobacteria</taxon>
        <taxon>Enterobacterales</taxon>
        <taxon>Erwiniaceae</taxon>
        <taxon>Mixta</taxon>
    </lineage>
</organism>
<dbReference type="Gene3D" id="3.40.50.720">
    <property type="entry name" value="NAD(P)-binding Rossmann-like Domain"/>
    <property type="match status" value="1"/>
</dbReference>
<dbReference type="GO" id="GO:0016491">
    <property type="term" value="F:oxidoreductase activity"/>
    <property type="evidence" value="ECO:0007669"/>
    <property type="project" value="UniProtKB-KW"/>
</dbReference>
<accession>A0A1X1DFA6</accession>
<feature type="domain" description="GFO/IDH/MocA-like oxidoreductase" evidence="4">
    <location>
        <begin position="130"/>
        <end position="246"/>
    </location>
</feature>
<dbReference type="InterPro" id="IPR055170">
    <property type="entry name" value="GFO_IDH_MocA-like_dom"/>
</dbReference>
<feature type="domain" description="Gfo/Idh/MocA-like oxidoreductase N-terminal" evidence="3">
    <location>
        <begin position="6"/>
        <end position="119"/>
    </location>
</feature>
<dbReference type="AlphaFoldDB" id="A0A1X1DFA6"/>
<evidence type="ECO:0000259" key="3">
    <source>
        <dbReference type="Pfam" id="PF01408"/>
    </source>
</evidence>
<dbReference type="Pfam" id="PF01408">
    <property type="entry name" value="GFO_IDH_MocA"/>
    <property type="match status" value="1"/>
</dbReference>
<reference evidence="5 6" key="1">
    <citation type="submission" date="2018-01" db="EMBL/GenBank/DDBJ databases">
        <title>Complete and assembled Genome of Pantoea gaviniae DSM22758T.</title>
        <authorList>
            <person name="Stevens M.J.A."/>
            <person name="Zurfluh K."/>
            <person name="Stephan R."/>
        </authorList>
    </citation>
    <scope>NUCLEOTIDE SEQUENCE [LARGE SCALE GENOMIC DNA]</scope>
    <source>
        <strain evidence="5 6">DSM 22758</strain>
    </source>
</reference>
<dbReference type="SUPFAM" id="SSF51735">
    <property type="entry name" value="NAD(P)-binding Rossmann-fold domains"/>
    <property type="match status" value="1"/>
</dbReference>
<evidence type="ECO:0000313" key="6">
    <source>
        <dbReference type="Proteomes" id="UP000238365"/>
    </source>
</evidence>
<evidence type="ECO:0000259" key="4">
    <source>
        <dbReference type="Pfam" id="PF22725"/>
    </source>
</evidence>
<keyword evidence="2" id="KW-0560">Oxidoreductase</keyword>
<name>A0A1X1DFA6_9GAMM</name>
<dbReference type="PANTHER" id="PTHR22604:SF105">
    <property type="entry name" value="TRANS-1,2-DIHYDROBENZENE-1,2-DIOL DEHYDROGENASE"/>
    <property type="match status" value="1"/>
</dbReference>
<dbReference type="OrthoDB" id="9774191at2"/>
<keyword evidence="6" id="KW-1185">Reference proteome</keyword>
<dbReference type="PANTHER" id="PTHR22604">
    <property type="entry name" value="OXIDOREDUCTASES"/>
    <property type="match status" value="1"/>
</dbReference>
<dbReference type="InterPro" id="IPR036291">
    <property type="entry name" value="NAD(P)-bd_dom_sf"/>
</dbReference>
<dbReference type="Proteomes" id="UP000238365">
    <property type="component" value="Chromosome"/>
</dbReference>
<dbReference type="InterPro" id="IPR000683">
    <property type="entry name" value="Gfo/Idh/MocA-like_OxRdtase_N"/>
</dbReference>
<evidence type="ECO:0000256" key="2">
    <source>
        <dbReference type="ARBA" id="ARBA00023002"/>
    </source>
</evidence>
<comment type="similarity">
    <text evidence="1">Belongs to the Gfo/Idh/MocA family.</text>
</comment>
<dbReference type="SUPFAM" id="SSF55347">
    <property type="entry name" value="Glyceraldehyde-3-phosphate dehydrogenase-like, C-terminal domain"/>
    <property type="match status" value="1"/>
</dbReference>
<dbReference type="Pfam" id="PF22725">
    <property type="entry name" value="GFO_IDH_MocA_C3"/>
    <property type="match status" value="1"/>
</dbReference>
<dbReference type="GO" id="GO:0000166">
    <property type="term" value="F:nucleotide binding"/>
    <property type="evidence" value="ECO:0007669"/>
    <property type="project" value="InterPro"/>
</dbReference>
<proteinExistence type="inferred from homology"/>
<protein>
    <submittedName>
        <fullName evidence="5">Oxidoreductase</fullName>
    </submittedName>
</protein>
<evidence type="ECO:0000313" key="5">
    <source>
        <dbReference type="EMBL" id="AUX92913.1"/>
    </source>
</evidence>
<dbReference type="Gene3D" id="3.30.360.10">
    <property type="entry name" value="Dihydrodipicolinate Reductase, domain 2"/>
    <property type="match status" value="1"/>
</dbReference>
<dbReference type="EMBL" id="CP026377">
    <property type="protein sequence ID" value="AUX92913.1"/>
    <property type="molecule type" value="Genomic_DNA"/>
</dbReference>
<gene>
    <name evidence="5" type="ORF">C2E15_07355</name>
</gene>
<dbReference type="KEGG" id="pgz:C2E15_07355"/>
<sequence>MKPLAWAIIGPGDIAHQFAAAMQALGRNVCAVGARNREKGAAFAQRYGIARVDDDFARLLSDPHIDAVYISTPHDSHFTWMKLALEHGKHLLVEKAITVSSAELQEIDRLAAEKKLIVAEAMTLFHMPLFQQLKQTLDSGRLGKMKMIQVSFGTVKEPDPENRFFNPALAGGALLDIGTYALSFARYFLTAQPDSLFTAVTPFSTGVDEQCGILLQNPQQEMVNISLAFRAKMPKRGIIACEKGFITVENFPRAQRATISLADGATEIIEAGETKRALQYEILNVERYIAEGNNPLHYLTQDVVALMTDIRQRWGIRFPFEQQAKTAS</sequence>
<dbReference type="RefSeq" id="WP_104956789.1">
    <property type="nucleotide sequence ID" value="NZ_CP026377.1"/>
</dbReference>
<dbReference type="InterPro" id="IPR050984">
    <property type="entry name" value="Gfo/Idh/MocA_domain"/>
</dbReference>
<evidence type="ECO:0000256" key="1">
    <source>
        <dbReference type="ARBA" id="ARBA00010928"/>
    </source>
</evidence>